<sequence>MTQRGVFDELSCTPEECMKCVIWPISGGTPLCRWYQGSELTGNSSKRNSGRSTLVKGSLTRKERSSWS</sequence>
<feature type="region of interest" description="Disordered" evidence="1">
    <location>
        <begin position="41"/>
        <end position="68"/>
    </location>
</feature>
<comment type="caution">
    <text evidence="2">The sequence shown here is derived from an EMBL/GenBank/DDBJ whole genome shotgun (WGS) entry which is preliminary data.</text>
</comment>
<accession>A0A5B6VCF2</accession>
<protein>
    <submittedName>
        <fullName evidence="2">Uncharacterized protein</fullName>
    </submittedName>
</protein>
<dbReference type="EMBL" id="SMMG02000007">
    <property type="protein sequence ID" value="KAA3466691.1"/>
    <property type="molecule type" value="Genomic_DNA"/>
</dbReference>
<evidence type="ECO:0000313" key="3">
    <source>
        <dbReference type="Proteomes" id="UP000325315"/>
    </source>
</evidence>
<dbReference type="Proteomes" id="UP000325315">
    <property type="component" value="Unassembled WGS sequence"/>
</dbReference>
<dbReference type="AlphaFoldDB" id="A0A5B6VCF2"/>
<organism evidence="2 3">
    <name type="scientific">Gossypium australe</name>
    <dbReference type="NCBI Taxonomy" id="47621"/>
    <lineage>
        <taxon>Eukaryota</taxon>
        <taxon>Viridiplantae</taxon>
        <taxon>Streptophyta</taxon>
        <taxon>Embryophyta</taxon>
        <taxon>Tracheophyta</taxon>
        <taxon>Spermatophyta</taxon>
        <taxon>Magnoliopsida</taxon>
        <taxon>eudicotyledons</taxon>
        <taxon>Gunneridae</taxon>
        <taxon>Pentapetalae</taxon>
        <taxon>rosids</taxon>
        <taxon>malvids</taxon>
        <taxon>Malvales</taxon>
        <taxon>Malvaceae</taxon>
        <taxon>Malvoideae</taxon>
        <taxon>Gossypium</taxon>
    </lineage>
</organism>
<gene>
    <name evidence="2" type="ORF">EPI10_001763</name>
</gene>
<proteinExistence type="predicted"/>
<name>A0A5B6VCF2_9ROSI</name>
<reference evidence="3" key="1">
    <citation type="journal article" date="2019" name="Plant Biotechnol. J.">
        <title>Genome sequencing of the Australian wild diploid species Gossypium australe highlights disease resistance and delayed gland morphogenesis.</title>
        <authorList>
            <person name="Cai Y."/>
            <person name="Cai X."/>
            <person name="Wang Q."/>
            <person name="Wang P."/>
            <person name="Zhang Y."/>
            <person name="Cai C."/>
            <person name="Xu Y."/>
            <person name="Wang K."/>
            <person name="Zhou Z."/>
            <person name="Wang C."/>
            <person name="Geng S."/>
            <person name="Li B."/>
            <person name="Dong Q."/>
            <person name="Hou Y."/>
            <person name="Wang H."/>
            <person name="Ai P."/>
            <person name="Liu Z."/>
            <person name="Yi F."/>
            <person name="Sun M."/>
            <person name="An G."/>
            <person name="Cheng J."/>
            <person name="Zhang Y."/>
            <person name="Shi Q."/>
            <person name="Xie Y."/>
            <person name="Shi X."/>
            <person name="Chang Y."/>
            <person name="Huang F."/>
            <person name="Chen Y."/>
            <person name="Hong S."/>
            <person name="Mi L."/>
            <person name="Sun Q."/>
            <person name="Zhang L."/>
            <person name="Zhou B."/>
            <person name="Peng R."/>
            <person name="Zhang X."/>
            <person name="Liu F."/>
        </authorList>
    </citation>
    <scope>NUCLEOTIDE SEQUENCE [LARGE SCALE GENOMIC DNA]</scope>
    <source>
        <strain evidence="3">cv. PA1801</strain>
    </source>
</reference>
<evidence type="ECO:0000256" key="1">
    <source>
        <dbReference type="SAM" id="MobiDB-lite"/>
    </source>
</evidence>
<evidence type="ECO:0000313" key="2">
    <source>
        <dbReference type="EMBL" id="KAA3466691.1"/>
    </source>
</evidence>
<feature type="compositionally biased region" description="Polar residues" evidence="1">
    <location>
        <begin position="41"/>
        <end position="52"/>
    </location>
</feature>
<keyword evidence="3" id="KW-1185">Reference proteome</keyword>